<keyword evidence="6" id="KW-1185">Reference proteome</keyword>
<dbReference type="HOGENOM" id="CLU_091233_3_0_9"/>
<dbReference type="GO" id="GO:0043200">
    <property type="term" value="P:response to amino acid"/>
    <property type="evidence" value="ECO:0007669"/>
    <property type="project" value="TreeGrafter"/>
</dbReference>
<dbReference type="CDD" id="cd00090">
    <property type="entry name" value="HTH_ARSR"/>
    <property type="match status" value="1"/>
</dbReference>
<dbReference type="SUPFAM" id="SSF46785">
    <property type="entry name" value="Winged helix' DNA-binding domain"/>
    <property type="match status" value="1"/>
</dbReference>
<reference evidence="5 6" key="1">
    <citation type="journal article" date="2015" name="J. Biotechnol.">
        <title>Complete genome sequence of a malodorant-producing acetogen, Clostridium scatologenes ATCC 25775(T).</title>
        <authorList>
            <person name="Zhu Z."/>
            <person name="Guo T."/>
            <person name="Zheng H."/>
            <person name="Song T."/>
            <person name="Ouyang P."/>
            <person name="Xie J."/>
        </authorList>
    </citation>
    <scope>NUCLEOTIDE SEQUENCE [LARGE SCALE GENOMIC DNA]</scope>
    <source>
        <strain evidence="5 6">ATCC 25775</strain>
    </source>
</reference>
<evidence type="ECO:0000256" key="1">
    <source>
        <dbReference type="ARBA" id="ARBA00023015"/>
    </source>
</evidence>
<dbReference type="InterPro" id="IPR011991">
    <property type="entry name" value="ArsR-like_HTH"/>
</dbReference>
<feature type="domain" description="HTH asnC-type" evidence="4">
    <location>
        <begin position="1"/>
        <end position="62"/>
    </location>
</feature>
<gene>
    <name evidence="5" type="ORF">CSCA_1685</name>
</gene>
<name>A0A0E3JN36_CLOSL</name>
<dbReference type="STRING" id="1548.CSCA_1685"/>
<dbReference type="Pfam" id="PF13412">
    <property type="entry name" value="HTH_24"/>
    <property type="match status" value="1"/>
</dbReference>
<dbReference type="Gene3D" id="1.10.10.10">
    <property type="entry name" value="Winged helix-like DNA-binding domain superfamily/Winged helix DNA-binding domain"/>
    <property type="match status" value="1"/>
</dbReference>
<dbReference type="KEGG" id="csq:CSCA_1685"/>
<dbReference type="InterPro" id="IPR019888">
    <property type="entry name" value="Tscrpt_reg_AsnC-like"/>
</dbReference>
<dbReference type="SMART" id="SM00344">
    <property type="entry name" value="HTH_ASNC"/>
    <property type="match status" value="1"/>
</dbReference>
<dbReference type="GO" id="GO:0005829">
    <property type="term" value="C:cytosol"/>
    <property type="evidence" value="ECO:0007669"/>
    <property type="project" value="TreeGrafter"/>
</dbReference>
<keyword evidence="3" id="KW-0804">Transcription</keyword>
<dbReference type="SUPFAM" id="SSF54909">
    <property type="entry name" value="Dimeric alpha+beta barrel"/>
    <property type="match status" value="1"/>
</dbReference>
<accession>A0A0E3JN36</accession>
<dbReference type="PANTHER" id="PTHR30154">
    <property type="entry name" value="LEUCINE-RESPONSIVE REGULATORY PROTEIN"/>
    <property type="match status" value="1"/>
</dbReference>
<organism evidence="5 6">
    <name type="scientific">Clostridium scatologenes</name>
    <dbReference type="NCBI Taxonomy" id="1548"/>
    <lineage>
        <taxon>Bacteria</taxon>
        <taxon>Bacillati</taxon>
        <taxon>Bacillota</taxon>
        <taxon>Clostridia</taxon>
        <taxon>Eubacteriales</taxon>
        <taxon>Clostridiaceae</taxon>
        <taxon>Clostridium</taxon>
    </lineage>
</organism>
<evidence type="ECO:0000256" key="3">
    <source>
        <dbReference type="ARBA" id="ARBA00023163"/>
    </source>
</evidence>
<dbReference type="AlphaFoldDB" id="A0A0E3JN36"/>
<evidence type="ECO:0000313" key="6">
    <source>
        <dbReference type="Proteomes" id="UP000033115"/>
    </source>
</evidence>
<dbReference type="Proteomes" id="UP000033115">
    <property type="component" value="Chromosome"/>
</dbReference>
<dbReference type="InterPro" id="IPR036388">
    <property type="entry name" value="WH-like_DNA-bd_sf"/>
</dbReference>
<evidence type="ECO:0000259" key="4">
    <source>
        <dbReference type="PROSITE" id="PS50956"/>
    </source>
</evidence>
<evidence type="ECO:0000256" key="2">
    <source>
        <dbReference type="ARBA" id="ARBA00023125"/>
    </source>
</evidence>
<dbReference type="PRINTS" id="PR00033">
    <property type="entry name" value="HTHASNC"/>
</dbReference>
<dbReference type="PROSITE" id="PS50956">
    <property type="entry name" value="HTH_ASNC_2"/>
    <property type="match status" value="1"/>
</dbReference>
<dbReference type="Pfam" id="PF01037">
    <property type="entry name" value="AsnC_trans_reg"/>
    <property type="match status" value="1"/>
</dbReference>
<dbReference type="InterPro" id="IPR036390">
    <property type="entry name" value="WH_DNA-bd_sf"/>
</dbReference>
<dbReference type="InterPro" id="IPR000485">
    <property type="entry name" value="AsnC-type_HTH_dom"/>
</dbReference>
<protein>
    <submittedName>
        <fullName evidence="5">Transcriptional regulator, AsnC family</fullName>
    </submittedName>
</protein>
<dbReference type="PANTHER" id="PTHR30154:SF34">
    <property type="entry name" value="TRANSCRIPTIONAL REGULATOR AZLB"/>
    <property type="match status" value="1"/>
</dbReference>
<evidence type="ECO:0000313" key="5">
    <source>
        <dbReference type="EMBL" id="AKA68810.1"/>
    </source>
</evidence>
<keyword evidence="2" id="KW-0238">DNA-binding</keyword>
<keyword evidence="1" id="KW-0805">Transcription regulation</keyword>
<dbReference type="RefSeq" id="WP_029161995.1">
    <property type="nucleotide sequence ID" value="NZ_CP009933.1"/>
</dbReference>
<proteinExistence type="predicted"/>
<dbReference type="InterPro" id="IPR011008">
    <property type="entry name" value="Dimeric_a/b-barrel"/>
</dbReference>
<dbReference type="EMBL" id="CP009933">
    <property type="protein sequence ID" value="AKA68810.1"/>
    <property type="molecule type" value="Genomic_DNA"/>
</dbReference>
<sequence length="146" mass="16806">MDNIDLKIINALKENSRSTSSEISKKVNLSIPAVAERIRKLEDGNIIEKYTIRINREKINYKLLAFIFVNIDKTENIENFRKSIVQYNSVLECHHVAGEYDYVLKVLVEDTKSLEYFLSSTLKKIKGVIKSNTIIVLSSLKENINI</sequence>
<dbReference type="InterPro" id="IPR019887">
    <property type="entry name" value="Tscrpt_reg_AsnC/Lrp_C"/>
</dbReference>
<dbReference type="GO" id="GO:0043565">
    <property type="term" value="F:sequence-specific DNA binding"/>
    <property type="evidence" value="ECO:0007669"/>
    <property type="project" value="InterPro"/>
</dbReference>
<dbReference type="Gene3D" id="3.30.70.920">
    <property type="match status" value="1"/>
</dbReference>